<evidence type="ECO:0000256" key="1">
    <source>
        <dbReference type="RuleBase" id="RU363044"/>
    </source>
</evidence>
<dbReference type="AlphaFoldDB" id="A0A6I9QLN8"/>
<evidence type="ECO:0000259" key="3">
    <source>
        <dbReference type="Pfam" id="PF21530"/>
    </source>
</evidence>
<feature type="domain" description="DNA helicase Pif1-like DEAD-box helicase" evidence="2">
    <location>
        <begin position="134"/>
        <end position="276"/>
    </location>
</feature>
<dbReference type="Proteomes" id="UP000504607">
    <property type="component" value="Unplaced"/>
</dbReference>
<comment type="catalytic activity">
    <reaction evidence="1">
        <text>ATP + H2O = ADP + phosphate + H(+)</text>
        <dbReference type="Rhea" id="RHEA:13065"/>
        <dbReference type="ChEBI" id="CHEBI:15377"/>
        <dbReference type="ChEBI" id="CHEBI:15378"/>
        <dbReference type="ChEBI" id="CHEBI:30616"/>
        <dbReference type="ChEBI" id="CHEBI:43474"/>
        <dbReference type="ChEBI" id="CHEBI:456216"/>
        <dbReference type="EC" id="5.6.2.3"/>
    </reaction>
</comment>
<dbReference type="PANTHER" id="PTHR10492">
    <property type="match status" value="1"/>
</dbReference>
<name>A0A6I9QLN8_ELAGV</name>
<accession>A0A6I9QLN8</accession>
<keyword evidence="1" id="KW-0067">ATP-binding</keyword>
<dbReference type="GO" id="GO:0006310">
    <property type="term" value="P:DNA recombination"/>
    <property type="evidence" value="ECO:0007669"/>
    <property type="project" value="UniProtKB-KW"/>
</dbReference>
<organism evidence="4 5">
    <name type="scientific">Elaeis guineensis var. tenera</name>
    <name type="common">Oil palm</name>
    <dbReference type="NCBI Taxonomy" id="51953"/>
    <lineage>
        <taxon>Eukaryota</taxon>
        <taxon>Viridiplantae</taxon>
        <taxon>Streptophyta</taxon>
        <taxon>Embryophyta</taxon>
        <taxon>Tracheophyta</taxon>
        <taxon>Spermatophyta</taxon>
        <taxon>Magnoliopsida</taxon>
        <taxon>Liliopsida</taxon>
        <taxon>Arecaceae</taxon>
        <taxon>Arecoideae</taxon>
        <taxon>Cocoseae</taxon>
        <taxon>Elaeidinae</taxon>
        <taxon>Elaeis</taxon>
    </lineage>
</organism>
<comment type="similarity">
    <text evidence="1">Belongs to the helicase family.</text>
</comment>
<gene>
    <name evidence="5" type="primary">LOC105037453</name>
</gene>
<dbReference type="GO" id="GO:0006281">
    <property type="term" value="P:DNA repair"/>
    <property type="evidence" value="ECO:0007669"/>
    <property type="project" value="UniProtKB-KW"/>
</dbReference>
<dbReference type="Pfam" id="PF05970">
    <property type="entry name" value="PIF1"/>
    <property type="match status" value="1"/>
</dbReference>
<keyword evidence="1" id="KW-0378">Hydrolase</keyword>
<dbReference type="InterPro" id="IPR049163">
    <property type="entry name" value="Pif1-like_2B_dom"/>
</dbReference>
<keyword evidence="1" id="KW-0347">Helicase</keyword>
<sequence>MVVFSDDEPIDSVVERNAHRVTMFNAWLEANKKYSEVRNLTYADFPTRFIFKKNIRQWSPRKSLQLTDEELKNYALIEIENLLQHNGRNLIDFESMPYPDMNRVQKDNNKFMHDELSYNRSILVEELQHLLNSLTDEQRYIYDKVISTVNSNDGGVFFVYGYGGTGKTFVWKTLSASLRSQENIVLNIASSRIASLLLPGGRTAHSRFGIPLQINKDSVCNIRQGSDLAELLVHTQLIIWDEAPMTNKFCFEALDRSLRDIMRFSNPECANQPFGDNPIKSIVESMYPNILKNINDLNYFQERAILAPTLLNVDVVNEYMLSMIPGEERIYLSSDSVCRADANVDSMNDLYTTEYLNSIRMSGLPNHMLKLKVGAPMMLLRNIDKSLGLCNDIKINYQSTRETRA</sequence>
<evidence type="ECO:0000313" key="5">
    <source>
        <dbReference type="RefSeq" id="XP_010911417.1"/>
    </source>
</evidence>
<dbReference type="GO" id="GO:0000723">
    <property type="term" value="P:telomere maintenance"/>
    <property type="evidence" value="ECO:0007669"/>
    <property type="project" value="InterPro"/>
</dbReference>
<dbReference type="Gene3D" id="3.40.50.300">
    <property type="entry name" value="P-loop containing nucleotide triphosphate hydrolases"/>
    <property type="match status" value="1"/>
</dbReference>
<feature type="domain" description="DNA helicase Pif1-like 2B" evidence="3">
    <location>
        <begin position="354"/>
        <end position="391"/>
    </location>
</feature>
<dbReference type="PANTHER" id="PTHR10492:SF101">
    <property type="entry name" value="ATP-DEPENDENT DNA HELICASE"/>
    <property type="match status" value="1"/>
</dbReference>
<dbReference type="InterPro" id="IPR010285">
    <property type="entry name" value="DNA_helicase_pif1-like_DEAD"/>
</dbReference>
<dbReference type="EC" id="5.6.2.3" evidence="1"/>
<dbReference type="Pfam" id="PF21530">
    <property type="entry name" value="Pif1_2B_dom"/>
    <property type="match status" value="1"/>
</dbReference>
<keyword evidence="1" id="KW-0234">DNA repair</keyword>
<dbReference type="SUPFAM" id="SSF52540">
    <property type="entry name" value="P-loop containing nucleoside triphosphate hydrolases"/>
    <property type="match status" value="2"/>
</dbReference>
<keyword evidence="1" id="KW-0227">DNA damage</keyword>
<evidence type="ECO:0000259" key="2">
    <source>
        <dbReference type="Pfam" id="PF05970"/>
    </source>
</evidence>
<dbReference type="GO" id="GO:0043139">
    <property type="term" value="F:5'-3' DNA helicase activity"/>
    <property type="evidence" value="ECO:0007669"/>
    <property type="project" value="UniProtKB-EC"/>
</dbReference>
<reference evidence="5" key="1">
    <citation type="submission" date="2025-08" db="UniProtKB">
        <authorList>
            <consortium name="RefSeq"/>
        </authorList>
    </citation>
    <scope>IDENTIFICATION</scope>
</reference>
<proteinExistence type="inferred from homology"/>
<comment type="cofactor">
    <cofactor evidence="1">
        <name>Mg(2+)</name>
        <dbReference type="ChEBI" id="CHEBI:18420"/>
    </cofactor>
</comment>
<keyword evidence="1" id="KW-0233">DNA recombination</keyword>
<dbReference type="OrthoDB" id="683365at2759"/>
<dbReference type="InParanoid" id="A0A6I9QLN8"/>
<dbReference type="InterPro" id="IPR027417">
    <property type="entry name" value="P-loop_NTPase"/>
</dbReference>
<keyword evidence="4" id="KW-1185">Reference proteome</keyword>
<protein>
    <recommendedName>
        <fullName evidence="1">ATP-dependent DNA helicase</fullName>
        <ecNumber evidence="1">5.6.2.3</ecNumber>
    </recommendedName>
</protein>
<dbReference type="GO" id="GO:0005524">
    <property type="term" value="F:ATP binding"/>
    <property type="evidence" value="ECO:0007669"/>
    <property type="project" value="UniProtKB-KW"/>
</dbReference>
<dbReference type="RefSeq" id="XP_010911417.1">
    <property type="nucleotide sequence ID" value="XM_010913115.1"/>
</dbReference>
<evidence type="ECO:0000313" key="4">
    <source>
        <dbReference type="Proteomes" id="UP000504607"/>
    </source>
</evidence>
<dbReference type="GO" id="GO:0016787">
    <property type="term" value="F:hydrolase activity"/>
    <property type="evidence" value="ECO:0007669"/>
    <property type="project" value="UniProtKB-KW"/>
</dbReference>
<keyword evidence="1" id="KW-0547">Nucleotide-binding</keyword>